<feature type="signal peptide" evidence="1">
    <location>
        <begin position="1"/>
        <end position="23"/>
    </location>
</feature>
<name>A0ABR6YA89_9BURK</name>
<evidence type="ECO:0000256" key="1">
    <source>
        <dbReference type="SAM" id="SignalP"/>
    </source>
</evidence>
<sequence>MFKSTTKKLVAFLLAVGCSAAFAYPPPYYFCNKECLAEGFVKGSPEYKECMTSCLEMWGQAPQ</sequence>
<evidence type="ECO:0000313" key="3">
    <source>
        <dbReference type="Proteomes" id="UP000624279"/>
    </source>
</evidence>
<accession>A0ABR6YA89</accession>
<keyword evidence="3" id="KW-1185">Reference proteome</keyword>
<protein>
    <submittedName>
        <fullName evidence="2">Uncharacterized protein</fullName>
    </submittedName>
</protein>
<dbReference type="Proteomes" id="UP000624279">
    <property type="component" value="Unassembled WGS sequence"/>
</dbReference>
<gene>
    <name evidence="2" type="ORF">H8K55_07730</name>
</gene>
<feature type="chain" id="PRO_5047405549" evidence="1">
    <location>
        <begin position="24"/>
        <end position="63"/>
    </location>
</feature>
<keyword evidence="1" id="KW-0732">Signal</keyword>
<proteinExistence type="predicted"/>
<evidence type="ECO:0000313" key="2">
    <source>
        <dbReference type="EMBL" id="MBC3873471.1"/>
    </source>
</evidence>
<dbReference type="EMBL" id="JACOGA010000006">
    <property type="protein sequence ID" value="MBC3873471.1"/>
    <property type="molecule type" value="Genomic_DNA"/>
</dbReference>
<reference evidence="2 3" key="1">
    <citation type="submission" date="2020-08" db="EMBL/GenBank/DDBJ databases">
        <title>Novel species isolated from subtropical streams in China.</title>
        <authorList>
            <person name="Lu H."/>
        </authorList>
    </citation>
    <scope>NUCLEOTIDE SEQUENCE [LARGE SCALE GENOMIC DNA]</scope>
    <source>
        <strain evidence="2 3">LX15W</strain>
    </source>
</reference>
<organism evidence="2 3">
    <name type="scientific">Undibacterium flavidum</name>
    <dbReference type="NCBI Taxonomy" id="2762297"/>
    <lineage>
        <taxon>Bacteria</taxon>
        <taxon>Pseudomonadati</taxon>
        <taxon>Pseudomonadota</taxon>
        <taxon>Betaproteobacteria</taxon>
        <taxon>Burkholderiales</taxon>
        <taxon>Oxalobacteraceae</taxon>
        <taxon>Undibacterium</taxon>
    </lineage>
</organism>
<dbReference type="RefSeq" id="WP_186941510.1">
    <property type="nucleotide sequence ID" value="NZ_JACOGA010000006.1"/>
</dbReference>
<comment type="caution">
    <text evidence="2">The sequence shown here is derived from an EMBL/GenBank/DDBJ whole genome shotgun (WGS) entry which is preliminary data.</text>
</comment>